<gene>
    <name evidence="2" type="ORF">KIH27_13035</name>
</gene>
<reference evidence="2 3" key="1">
    <citation type="submission" date="2021-05" db="EMBL/GenBank/DDBJ databases">
        <title>Mycobacterium acidophilum sp. nov., an extremely acid-tolerant member of the genus Mycobacterium.</title>
        <authorList>
            <person name="Xia J."/>
        </authorList>
    </citation>
    <scope>NUCLEOTIDE SEQUENCE [LARGE SCALE GENOMIC DNA]</scope>
    <source>
        <strain evidence="2 3">M1</strain>
    </source>
</reference>
<proteinExistence type="predicted"/>
<accession>A0ABS5RJQ0</accession>
<dbReference type="EMBL" id="JAHCLR010000025">
    <property type="protein sequence ID" value="MBS9534511.1"/>
    <property type="molecule type" value="Genomic_DNA"/>
</dbReference>
<keyword evidence="1" id="KW-0732">Signal</keyword>
<dbReference type="Proteomes" id="UP001519535">
    <property type="component" value="Unassembled WGS sequence"/>
</dbReference>
<organism evidence="2 3">
    <name type="scientific">Mycolicibacter acidiphilus</name>
    <dbReference type="NCBI Taxonomy" id="2835306"/>
    <lineage>
        <taxon>Bacteria</taxon>
        <taxon>Bacillati</taxon>
        <taxon>Actinomycetota</taxon>
        <taxon>Actinomycetes</taxon>
        <taxon>Mycobacteriales</taxon>
        <taxon>Mycobacteriaceae</taxon>
        <taxon>Mycolicibacter</taxon>
    </lineage>
</organism>
<keyword evidence="3" id="KW-1185">Reference proteome</keyword>
<protein>
    <submittedName>
        <fullName evidence="2">Uncharacterized protein</fullName>
    </submittedName>
</protein>
<dbReference type="RefSeq" id="WP_214093383.1">
    <property type="nucleotide sequence ID" value="NZ_JAHCLR010000025.1"/>
</dbReference>
<sequence length="200" mass="20335">MDIRKIGVVGTFAAGAALALAPLAAADTPAAPDLSSLVSAEQQSMNFLFEANTAIAGDSKDVVAASATNPFDTINAADIDTVQGTTVADGTTSTVPTTFDYLTYGVDPVNAGLAGDPGSYNDLNGALVQFDDALNTELYGLENNNMLDAGVLTDLFGSDKSIDAALYDSTGAFNSVSDTADAFLHNGMGDLAGFFDLGAL</sequence>
<comment type="caution">
    <text evidence="2">The sequence shown here is derived from an EMBL/GenBank/DDBJ whole genome shotgun (WGS) entry which is preliminary data.</text>
</comment>
<evidence type="ECO:0000313" key="2">
    <source>
        <dbReference type="EMBL" id="MBS9534511.1"/>
    </source>
</evidence>
<feature type="signal peptide" evidence="1">
    <location>
        <begin position="1"/>
        <end position="26"/>
    </location>
</feature>
<evidence type="ECO:0000313" key="3">
    <source>
        <dbReference type="Proteomes" id="UP001519535"/>
    </source>
</evidence>
<evidence type="ECO:0000256" key="1">
    <source>
        <dbReference type="SAM" id="SignalP"/>
    </source>
</evidence>
<name>A0ABS5RJQ0_9MYCO</name>
<feature type="chain" id="PRO_5046582324" evidence="1">
    <location>
        <begin position="27"/>
        <end position="200"/>
    </location>
</feature>